<name>A0A4R3KD56_9BACI</name>
<dbReference type="InterPro" id="IPR024787">
    <property type="entry name" value="EcsC"/>
</dbReference>
<dbReference type="EMBL" id="SMAB01000014">
    <property type="protein sequence ID" value="TCS81068.1"/>
    <property type="molecule type" value="Genomic_DNA"/>
</dbReference>
<dbReference type="PANTHER" id="PTHR41260">
    <property type="entry name" value="PROTEIN ECSC"/>
    <property type="match status" value="1"/>
</dbReference>
<protein>
    <submittedName>
        <fullName evidence="1">EcsC family protein</fullName>
    </submittedName>
</protein>
<dbReference type="OrthoDB" id="1705901at2"/>
<dbReference type="PANTHER" id="PTHR41260:SF1">
    <property type="entry name" value="PROTEIN ECSC"/>
    <property type="match status" value="1"/>
</dbReference>
<evidence type="ECO:0000313" key="2">
    <source>
        <dbReference type="Proteomes" id="UP000295788"/>
    </source>
</evidence>
<reference evidence="1 2" key="1">
    <citation type="submission" date="2019-03" db="EMBL/GenBank/DDBJ databases">
        <title>Genomic Encyclopedia of Type Strains, Phase IV (KMG-IV): sequencing the most valuable type-strain genomes for metagenomic binning, comparative biology and taxonomic classification.</title>
        <authorList>
            <person name="Goeker M."/>
        </authorList>
    </citation>
    <scope>NUCLEOTIDE SEQUENCE [LARGE SCALE GENOMIC DNA]</scope>
    <source>
        <strain evidence="1 2">DSM 23802</strain>
    </source>
</reference>
<dbReference type="Proteomes" id="UP000295788">
    <property type="component" value="Unassembled WGS sequence"/>
</dbReference>
<organism evidence="1 2">
    <name type="scientific">Tepidibacillus fermentans</name>
    <dbReference type="NCBI Taxonomy" id="1281767"/>
    <lineage>
        <taxon>Bacteria</taxon>
        <taxon>Bacillati</taxon>
        <taxon>Bacillota</taxon>
        <taxon>Bacilli</taxon>
        <taxon>Bacillales</taxon>
        <taxon>Bacillaceae</taxon>
        <taxon>Tepidibacillus</taxon>
    </lineage>
</organism>
<accession>A0A4R3KD56</accession>
<evidence type="ECO:0000313" key="1">
    <source>
        <dbReference type="EMBL" id="TCS81068.1"/>
    </source>
</evidence>
<gene>
    <name evidence="1" type="ORF">EDD72_11450</name>
</gene>
<keyword evidence="2" id="KW-1185">Reference proteome</keyword>
<dbReference type="AlphaFoldDB" id="A0A4R3KD56"/>
<dbReference type="RefSeq" id="WP_132769526.1">
    <property type="nucleotide sequence ID" value="NZ_SMAB01000014.1"/>
</dbReference>
<proteinExistence type="predicted"/>
<sequence length="239" mass="27968">MFTYEQRVRLELEEWKRKMTKKPSIVNQLTKGIQGKINQWMPEQVQSFITKSIKHMVQGVLIGSEYITKEPLLLDVSLEGRERRVIERLDFYKKLAAAEGAGTGAGGILLGLADFPLLLGIKMKFLFDTAVIYGFDISKYTERLYILYLFQLAFSNDQRRREIYYLIRTWEETIQLLPRHYDEMDWKTFQQEYRDYLDIAKLLQLVPGIGAVIGAYVNYQLLDTLGETAMNGYRLRILN</sequence>
<comment type="caution">
    <text evidence="1">The sequence shown here is derived from an EMBL/GenBank/DDBJ whole genome shotgun (WGS) entry which is preliminary data.</text>
</comment>
<dbReference type="Pfam" id="PF12787">
    <property type="entry name" value="EcsC"/>
    <property type="match status" value="1"/>
</dbReference>